<protein>
    <submittedName>
        <fullName evidence="2">Uncharacterized protein</fullName>
    </submittedName>
</protein>
<accession>A0A917II43</accession>
<reference evidence="2" key="2">
    <citation type="submission" date="2020-09" db="EMBL/GenBank/DDBJ databases">
        <authorList>
            <person name="Sun Q."/>
            <person name="Zhou Y."/>
        </authorList>
    </citation>
    <scope>NUCLEOTIDE SEQUENCE</scope>
    <source>
        <strain evidence="2">CGMCC 1.15794</strain>
    </source>
</reference>
<reference evidence="2" key="1">
    <citation type="journal article" date="2014" name="Int. J. Syst. Evol. Microbiol.">
        <title>Complete genome sequence of Corynebacterium casei LMG S-19264T (=DSM 44701T), isolated from a smear-ripened cheese.</title>
        <authorList>
            <consortium name="US DOE Joint Genome Institute (JGI-PGF)"/>
            <person name="Walter F."/>
            <person name="Albersmeier A."/>
            <person name="Kalinowski J."/>
            <person name="Ruckert C."/>
        </authorList>
    </citation>
    <scope>NUCLEOTIDE SEQUENCE</scope>
    <source>
        <strain evidence="2">CGMCC 1.15794</strain>
    </source>
</reference>
<comment type="caution">
    <text evidence="2">The sequence shown here is derived from an EMBL/GenBank/DDBJ whole genome shotgun (WGS) entry which is preliminary data.</text>
</comment>
<keyword evidence="3" id="KW-1185">Reference proteome</keyword>
<dbReference type="EMBL" id="BMJY01000019">
    <property type="protein sequence ID" value="GGH50037.1"/>
    <property type="molecule type" value="Genomic_DNA"/>
</dbReference>
<evidence type="ECO:0000256" key="1">
    <source>
        <dbReference type="SAM" id="MobiDB-lite"/>
    </source>
</evidence>
<name>A0A917II43_9MICO</name>
<evidence type="ECO:0000313" key="3">
    <source>
        <dbReference type="Proteomes" id="UP000657592"/>
    </source>
</evidence>
<feature type="compositionally biased region" description="Basic and acidic residues" evidence="1">
    <location>
        <begin position="68"/>
        <end position="81"/>
    </location>
</feature>
<evidence type="ECO:0000313" key="2">
    <source>
        <dbReference type="EMBL" id="GGH50037.1"/>
    </source>
</evidence>
<gene>
    <name evidence="2" type="ORF">GCM10010921_28520</name>
</gene>
<proteinExistence type="predicted"/>
<sequence length="90" mass="9448">MPESDPYSGEKWDMRSSKAAGSGTCGAPKRQEVGHPEQQSDAGADPGEPPPSWDVPLGAGIRPLLRQEVGHAEQQSDRKWDIGAAGPTAA</sequence>
<dbReference type="AlphaFoldDB" id="A0A917II43"/>
<dbReference type="Proteomes" id="UP000657592">
    <property type="component" value="Unassembled WGS sequence"/>
</dbReference>
<organism evidence="2 3">
    <name type="scientific">Microbacterium album</name>
    <dbReference type="NCBI Taxonomy" id="2053191"/>
    <lineage>
        <taxon>Bacteria</taxon>
        <taxon>Bacillati</taxon>
        <taxon>Actinomycetota</taxon>
        <taxon>Actinomycetes</taxon>
        <taxon>Micrococcales</taxon>
        <taxon>Microbacteriaceae</taxon>
        <taxon>Microbacterium</taxon>
    </lineage>
</organism>
<feature type="region of interest" description="Disordered" evidence="1">
    <location>
        <begin position="1"/>
        <end position="90"/>
    </location>
</feature>